<dbReference type="OMA" id="RYYQTPK"/>
<dbReference type="Gene3D" id="3.30.420.10">
    <property type="entry name" value="Ribonuclease H-like superfamily/Ribonuclease H"/>
    <property type="match status" value="1"/>
</dbReference>
<keyword evidence="3" id="KW-0269">Exonuclease</keyword>
<keyword evidence="4" id="KW-0812">Transmembrane</keyword>
<proteinExistence type="predicted"/>
<feature type="domain" description="3'-5' exonuclease" evidence="5">
    <location>
        <begin position="41"/>
        <end position="225"/>
    </location>
</feature>
<dbReference type="GO" id="GO:0008408">
    <property type="term" value="F:3'-5' exonuclease activity"/>
    <property type="evidence" value="ECO:0007669"/>
    <property type="project" value="InterPro"/>
</dbReference>
<evidence type="ECO:0000313" key="6">
    <source>
        <dbReference type="EnsemblMetazoa" id="XP_038051999.1"/>
    </source>
</evidence>
<dbReference type="InterPro" id="IPR012337">
    <property type="entry name" value="RNaseH-like_sf"/>
</dbReference>
<dbReference type="GeneID" id="119724826"/>
<accession>A0A913ZKZ7</accession>
<dbReference type="Pfam" id="PF01612">
    <property type="entry name" value="DNA_pol_A_exo1"/>
    <property type="match status" value="1"/>
</dbReference>
<keyword evidence="1" id="KW-0540">Nuclease</keyword>
<keyword evidence="4" id="KW-0472">Membrane</keyword>
<evidence type="ECO:0000256" key="2">
    <source>
        <dbReference type="ARBA" id="ARBA00022801"/>
    </source>
</evidence>
<dbReference type="SMART" id="SM00474">
    <property type="entry name" value="35EXOc"/>
    <property type="match status" value="1"/>
</dbReference>
<dbReference type="GO" id="GO:0003676">
    <property type="term" value="F:nucleic acid binding"/>
    <property type="evidence" value="ECO:0007669"/>
    <property type="project" value="InterPro"/>
</dbReference>
<keyword evidence="7" id="KW-1185">Reference proteome</keyword>
<organism evidence="6 7">
    <name type="scientific">Patiria miniata</name>
    <name type="common">Bat star</name>
    <name type="synonym">Asterina miniata</name>
    <dbReference type="NCBI Taxonomy" id="46514"/>
    <lineage>
        <taxon>Eukaryota</taxon>
        <taxon>Metazoa</taxon>
        <taxon>Echinodermata</taxon>
        <taxon>Eleutherozoa</taxon>
        <taxon>Asterozoa</taxon>
        <taxon>Asteroidea</taxon>
        <taxon>Valvatacea</taxon>
        <taxon>Valvatida</taxon>
        <taxon>Asterinidae</taxon>
        <taxon>Patiria</taxon>
    </lineage>
</organism>
<dbReference type="InterPro" id="IPR002562">
    <property type="entry name" value="3'-5'_exonuclease_dom"/>
</dbReference>
<dbReference type="GO" id="GO:0006139">
    <property type="term" value="P:nucleobase-containing compound metabolic process"/>
    <property type="evidence" value="ECO:0007669"/>
    <property type="project" value="InterPro"/>
</dbReference>
<dbReference type="PANTHER" id="PTHR13620:SF104">
    <property type="entry name" value="EXONUCLEASE 3'-5' DOMAIN-CONTAINING PROTEIN 2"/>
    <property type="match status" value="1"/>
</dbReference>
<dbReference type="GO" id="GO:0005737">
    <property type="term" value="C:cytoplasm"/>
    <property type="evidence" value="ECO:0007669"/>
    <property type="project" value="TreeGrafter"/>
</dbReference>
<dbReference type="SUPFAM" id="SSF53098">
    <property type="entry name" value="Ribonuclease H-like"/>
    <property type="match status" value="1"/>
</dbReference>
<evidence type="ECO:0000256" key="4">
    <source>
        <dbReference type="SAM" id="Phobius"/>
    </source>
</evidence>
<evidence type="ECO:0000256" key="1">
    <source>
        <dbReference type="ARBA" id="ARBA00022722"/>
    </source>
</evidence>
<dbReference type="CTD" id="55218"/>
<name>A0A913ZKZ7_PATMI</name>
<evidence type="ECO:0000259" key="5">
    <source>
        <dbReference type="SMART" id="SM00474"/>
    </source>
</evidence>
<keyword evidence="4" id="KW-1133">Transmembrane helix</keyword>
<dbReference type="Proteomes" id="UP000887568">
    <property type="component" value="Unplaced"/>
</dbReference>
<keyword evidence="2" id="KW-0378">Hydrolase</keyword>
<dbReference type="AlphaFoldDB" id="A0A913ZKZ7"/>
<dbReference type="PANTHER" id="PTHR13620">
    <property type="entry name" value="3-5 EXONUCLEASE"/>
    <property type="match status" value="1"/>
</dbReference>
<sequence length="558" mass="64330">MLANKTSQVAMFSLVAVAMATYLLYEWMKGRRRKRMPSQDPVVVETIDALETALSRISDETSKFKVMSLDCEWCSERCGRRRSVALLQLATASGYSVLIRLCKLKTNRLPESLKVLLMDKSIFKVGVAVLDDANRLFNDHGLLTKGCLDLRHLAYRHLQRDLRSKFTGGLGNLAKIYLDESLDKSYTIRCGDWEADTLSAQQVKYAAQDVLVAMEIFLEIIHRKQAVIPDQPDSSFWSEVRTMCQGLVDVKYKNKASERKTNTNVLTVGGDKVLVNKSSNAYKPRQTQMYHNCRLIAPDGQMLCTCHRQKAEWYVKKGIGTVECQEPFTVRLNFEPSGMPGLDRGYYLQDKANRCVVCGREDSYIRKNIVPHEYRRHFPERLKKHTSHDVLLLCLPCHQLSSSYDRIIRQELVEEYKAPITNSTNARYREDPEKIKARSAAKALQRHKKFGTLPDQRVTELKKFLSKIWNVEHVDDDLINQTTTMNVKCENEDYQGSHGDKVIAMVMKEENGLEKFERRWRQHFLETMKPQFMPALWSVHHRHTSVDVSTENKSVLVQ</sequence>
<feature type="transmembrane region" description="Helical" evidence="4">
    <location>
        <begin position="6"/>
        <end position="25"/>
    </location>
</feature>
<protein>
    <recommendedName>
        <fullName evidence="5">3'-5' exonuclease domain-containing protein</fullName>
    </recommendedName>
</protein>
<evidence type="ECO:0000256" key="3">
    <source>
        <dbReference type="ARBA" id="ARBA00022839"/>
    </source>
</evidence>
<dbReference type="OrthoDB" id="1920326at2759"/>
<dbReference type="InterPro" id="IPR036397">
    <property type="entry name" value="RNaseH_sf"/>
</dbReference>
<dbReference type="CDD" id="cd06141">
    <property type="entry name" value="WRN_exo"/>
    <property type="match status" value="1"/>
</dbReference>
<dbReference type="RefSeq" id="XP_038051999.1">
    <property type="nucleotide sequence ID" value="XM_038196071.1"/>
</dbReference>
<reference evidence="6" key="1">
    <citation type="submission" date="2022-11" db="UniProtKB">
        <authorList>
            <consortium name="EnsemblMetazoa"/>
        </authorList>
    </citation>
    <scope>IDENTIFICATION</scope>
</reference>
<evidence type="ECO:0000313" key="7">
    <source>
        <dbReference type="Proteomes" id="UP000887568"/>
    </source>
</evidence>
<dbReference type="EnsemblMetazoa" id="XM_038196071.1">
    <property type="protein sequence ID" value="XP_038051999.1"/>
    <property type="gene ID" value="LOC119724826"/>
</dbReference>
<dbReference type="GO" id="GO:0005634">
    <property type="term" value="C:nucleus"/>
    <property type="evidence" value="ECO:0007669"/>
    <property type="project" value="TreeGrafter"/>
</dbReference>
<dbReference type="InterPro" id="IPR051132">
    <property type="entry name" value="3-5_Exonuclease_domain"/>
</dbReference>